<gene>
    <name evidence="1" type="ORF">JOF35_007164</name>
</gene>
<dbReference type="EMBL" id="JAURUE010000002">
    <property type="protein sequence ID" value="MDP9614826.1"/>
    <property type="molecule type" value="Genomic_DNA"/>
</dbReference>
<protein>
    <recommendedName>
        <fullName evidence="3">Transposase</fullName>
    </recommendedName>
</protein>
<evidence type="ECO:0000313" key="2">
    <source>
        <dbReference type="Proteomes" id="UP001234880"/>
    </source>
</evidence>
<reference evidence="1 2" key="1">
    <citation type="submission" date="2023-07" db="EMBL/GenBank/DDBJ databases">
        <title>Sequencing the genomes of 1000 actinobacteria strains.</title>
        <authorList>
            <person name="Klenk H.-P."/>
        </authorList>
    </citation>
    <scope>NUCLEOTIDE SEQUENCE [LARGE SCALE GENOMIC DNA]</scope>
    <source>
        <strain evidence="1 2">DSM 41600</strain>
    </source>
</reference>
<keyword evidence="2" id="KW-1185">Reference proteome</keyword>
<evidence type="ECO:0000313" key="1">
    <source>
        <dbReference type="EMBL" id="MDP9614826.1"/>
    </source>
</evidence>
<proteinExistence type="predicted"/>
<evidence type="ECO:0008006" key="3">
    <source>
        <dbReference type="Google" id="ProtNLM"/>
    </source>
</evidence>
<name>A0ABT9L5I6_9ACTN</name>
<accession>A0ABT9L5I6</accession>
<comment type="caution">
    <text evidence="1">The sequence shown here is derived from an EMBL/GenBank/DDBJ whole genome shotgun (WGS) entry which is preliminary data.</text>
</comment>
<organism evidence="1 2">
    <name type="scientific">Streptomyces demainii</name>
    <dbReference type="NCBI Taxonomy" id="588122"/>
    <lineage>
        <taxon>Bacteria</taxon>
        <taxon>Bacillati</taxon>
        <taxon>Actinomycetota</taxon>
        <taxon>Actinomycetes</taxon>
        <taxon>Kitasatosporales</taxon>
        <taxon>Streptomycetaceae</taxon>
        <taxon>Streptomyces</taxon>
    </lineage>
</organism>
<sequence length="102" mass="11376">MGSMVWANLLRACEVVGMRAGNRWWRLCEVGRQRAAGSERLPIERAPAAAALDQDKRIARHRRRLTARVAREGALRAVAGGARGLPVTARYVRWRATHDGYA</sequence>
<dbReference type="Proteomes" id="UP001234880">
    <property type="component" value="Unassembled WGS sequence"/>
</dbReference>